<reference evidence="3" key="1">
    <citation type="submission" date="2009-10" db="EMBL/GenBank/DDBJ databases">
        <title>Diversity of trophic interactions inside an arsenic-rich microbial ecosystem.</title>
        <authorList>
            <person name="Bertin P.N."/>
            <person name="Heinrich-Salmeron A."/>
            <person name="Pelletier E."/>
            <person name="Goulhen-Chollet F."/>
            <person name="Arsene-Ploetze F."/>
            <person name="Gallien S."/>
            <person name="Calteau A."/>
            <person name="Vallenet D."/>
            <person name="Casiot C."/>
            <person name="Chane-Woon-Ming B."/>
            <person name="Giloteaux L."/>
            <person name="Barakat M."/>
            <person name="Bonnefoy V."/>
            <person name="Bruneel O."/>
            <person name="Chandler M."/>
            <person name="Cleiss J."/>
            <person name="Duran R."/>
            <person name="Elbaz-Poulichet F."/>
            <person name="Fonknechten N."/>
            <person name="Lauga B."/>
            <person name="Mornico D."/>
            <person name="Ortet P."/>
            <person name="Schaeffer C."/>
            <person name="Siguier P."/>
            <person name="Alexander Thil Smith A."/>
            <person name="Van Dorsselaer A."/>
            <person name="Weissenbach J."/>
            <person name="Medigue C."/>
            <person name="Le Paslier D."/>
        </authorList>
    </citation>
    <scope>NUCLEOTIDE SEQUENCE</scope>
</reference>
<dbReference type="PANTHER" id="PTHR43569">
    <property type="entry name" value="AMIDOHYDROLASE"/>
    <property type="match status" value="1"/>
</dbReference>
<dbReference type="GO" id="GO:0016787">
    <property type="term" value="F:hydrolase activity"/>
    <property type="evidence" value="ECO:0007669"/>
    <property type="project" value="UniProtKB-KW"/>
</dbReference>
<dbReference type="InterPro" id="IPR032466">
    <property type="entry name" value="Metal_Hydrolase"/>
</dbReference>
<protein>
    <submittedName>
        <fullName evidence="3">Putative metal-dependent hydrolase</fullName>
    </submittedName>
</protein>
<dbReference type="InterPro" id="IPR052350">
    <property type="entry name" value="Metallo-dep_Lactonases"/>
</dbReference>
<feature type="domain" description="Amidohydrolase-related" evidence="2">
    <location>
        <begin position="1"/>
        <end position="48"/>
    </location>
</feature>
<dbReference type="SUPFAM" id="SSF51556">
    <property type="entry name" value="Metallo-dependent hydrolases"/>
    <property type="match status" value="1"/>
</dbReference>
<gene>
    <name evidence="3" type="ORF">CARN6_1956</name>
</gene>
<dbReference type="Pfam" id="PF04909">
    <property type="entry name" value="Amidohydro_2"/>
    <property type="match status" value="1"/>
</dbReference>
<organism evidence="3">
    <name type="scientific">mine drainage metagenome</name>
    <dbReference type="NCBI Taxonomy" id="410659"/>
    <lineage>
        <taxon>unclassified sequences</taxon>
        <taxon>metagenomes</taxon>
        <taxon>ecological metagenomes</taxon>
    </lineage>
</organism>
<dbReference type="Gene3D" id="3.20.20.140">
    <property type="entry name" value="Metal-dependent hydrolases"/>
    <property type="match status" value="1"/>
</dbReference>
<dbReference type="AlphaFoldDB" id="E6QML1"/>
<comment type="similarity">
    <text evidence="1">Belongs to the metallo-dependent hydrolases superfamily.</text>
</comment>
<evidence type="ECO:0000259" key="2">
    <source>
        <dbReference type="Pfam" id="PF04909"/>
    </source>
</evidence>
<dbReference type="PANTHER" id="PTHR43569:SF2">
    <property type="entry name" value="AMIDOHYDROLASE-RELATED DOMAIN-CONTAINING PROTEIN"/>
    <property type="match status" value="1"/>
</dbReference>
<comment type="caution">
    <text evidence="3">The sequence shown here is derived from an EMBL/GenBank/DDBJ whole genome shotgun (WGS) entry which is preliminary data.</text>
</comment>
<dbReference type="InterPro" id="IPR006680">
    <property type="entry name" value="Amidohydro-rel"/>
</dbReference>
<accession>E6QML1</accession>
<evidence type="ECO:0000313" key="3">
    <source>
        <dbReference type="EMBL" id="CBI08482.1"/>
    </source>
</evidence>
<name>E6QML1_9ZZZZ</name>
<keyword evidence="3" id="KW-0378">Hydrolase</keyword>
<dbReference type="EMBL" id="CABQ01000228">
    <property type="protein sequence ID" value="CBI08482.1"/>
    <property type="molecule type" value="Genomic_DNA"/>
</dbReference>
<sequence length="50" mass="5493">MFGSDWPVCTVAASYSRWFEAVNTLLAGLSVEERDAILGANAERVYGLKK</sequence>
<proteinExistence type="inferred from homology"/>
<evidence type="ECO:0000256" key="1">
    <source>
        <dbReference type="ARBA" id="ARBA00038310"/>
    </source>
</evidence>